<organism evidence="1 2">
    <name type="scientific">Hyunsoonleella pacifica</name>
    <dbReference type="NCBI Taxonomy" id="1080224"/>
    <lineage>
        <taxon>Bacteria</taxon>
        <taxon>Pseudomonadati</taxon>
        <taxon>Bacteroidota</taxon>
        <taxon>Flavobacteriia</taxon>
        <taxon>Flavobacteriales</taxon>
        <taxon>Flavobacteriaceae</taxon>
    </lineage>
</organism>
<evidence type="ECO:0000313" key="1">
    <source>
        <dbReference type="EMBL" id="TBN12460.1"/>
    </source>
</evidence>
<accession>A0A4Q9FJY1</accession>
<evidence type="ECO:0000313" key="2">
    <source>
        <dbReference type="Proteomes" id="UP000292372"/>
    </source>
</evidence>
<keyword evidence="2" id="KW-1185">Reference proteome</keyword>
<dbReference type="InterPro" id="IPR018644">
    <property type="entry name" value="DUF2071"/>
</dbReference>
<dbReference type="RefSeq" id="WP_130938420.1">
    <property type="nucleotide sequence ID" value="NZ_BMEE01000008.1"/>
</dbReference>
<protein>
    <submittedName>
        <fullName evidence="1">DUF2071 domain-containing protein</fullName>
    </submittedName>
</protein>
<proteinExistence type="predicted"/>
<comment type="caution">
    <text evidence="1">The sequence shown here is derived from an EMBL/GenBank/DDBJ whole genome shotgun (WGS) entry which is preliminary data.</text>
</comment>
<dbReference type="PANTHER" id="PTHR39186:SF1">
    <property type="entry name" value="DUF2071 DOMAIN-CONTAINING PROTEIN"/>
    <property type="match status" value="1"/>
</dbReference>
<sequence length="236" mass="27879">MTFLKAYWKNLILINYSIDPEILLPYIPNGTTLDLYNGKCYISLVGFMFKNTKVLGLKLKNHVNFEEVNLRFYVKQNNKRGVVFIKEIVPKPLITIIANSIYKEHYQTMKMKHTINENKKSNFYQYQWLIDNEWQSISVTTEKIPKIIMEDTLDEFITEHYFGYTKNGSKTLEYEVEHPKWKHLQVIGYDIDVDFKKTYGQSFKFLSSKKPKSVILAIGSKITVRGKKKLQNQILR</sequence>
<dbReference type="OrthoDB" id="1421826at2"/>
<dbReference type="PANTHER" id="PTHR39186">
    <property type="entry name" value="DUF2071 FAMILY PROTEIN"/>
    <property type="match status" value="1"/>
</dbReference>
<gene>
    <name evidence="1" type="ORF">EYD46_17225</name>
</gene>
<dbReference type="AlphaFoldDB" id="A0A4Q9FJY1"/>
<reference evidence="1 2" key="1">
    <citation type="journal article" date="2015" name="Int. J. Syst. Evol. Microbiol.">
        <title>Hyunsoonleella pacifica sp. nov., isolated from seawater of South Pacific Gyre.</title>
        <authorList>
            <person name="Gao X."/>
            <person name="Zhang Z."/>
            <person name="Dai X."/>
            <person name="Zhang X.H."/>
        </authorList>
    </citation>
    <scope>NUCLEOTIDE SEQUENCE [LARGE SCALE GENOMIC DNA]</scope>
    <source>
        <strain evidence="1 2">SW033</strain>
    </source>
</reference>
<dbReference type="EMBL" id="SIRS01000008">
    <property type="protein sequence ID" value="TBN12460.1"/>
    <property type="molecule type" value="Genomic_DNA"/>
</dbReference>
<name>A0A4Q9FJY1_9FLAO</name>
<dbReference type="Pfam" id="PF09844">
    <property type="entry name" value="DUF2071"/>
    <property type="match status" value="1"/>
</dbReference>
<dbReference type="Proteomes" id="UP000292372">
    <property type="component" value="Unassembled WGS sequence"/>
</dbReference>